<dbReference type="OMA" id="KRNVIKQ"/>
<dbReference type="GO" id="GO:0006606">
    <property type="term" value="P:protein import into nucleus"/>
    <property type="evidence" value="ECO:0007669"/>
    <property type="project" value="EnsemblFungi"/>
</dbReference>
<dbReference type="GeneID" id="5545416"/>
<keyword evidence="7" id="KW-0539">Nucleus</keyword>
<evidence type="ECO:0000256" key="4">
    <source>
        <dbReference type="ARBA" id="ARBA00022927"/>
    </source>
</evidence>
<dbReference type="KEGG" id="vpo:Kpol_1035p24"/>
<dbReference type="OrthoDB" id="341482at2759"/>
<dbReference type="GO" id="GO:0006611">
    <property type="term" value="P:protein export from nucleus"/>
    <property type="evidence" value="ECO:0007669"/>
    <property type="project" value="EnsemblFungi"/>
</dbReference>
<keyword evidence="3" id="KW-0509">mRNA transport</keyword>
<keyword evidence="9" id="KW-1185">Reference proteome</keyword>
<dbReference type="GO" id="GO:0006406">
    <property type="term" value="P:mRNA export from nucleus"/>
    <property type="evidence" value="ECO:0007669"/>
    <property type="project" value="EnsemblFungi"/>
</dbReference>
<dbReference type="PhylomeDB" id="A7TKI9"/>
<dbReference type="PANTHER" id="PTHR13257:SF0">
    <property type="entry name" value="NUCLEAR PORE COMPLEX PROTEIN NUP88"/>
    <property type="match status" value="1"/>
</dbReference>
<dbReference type="PANTHER" id="PTHR13257">
    <property type="entry name" value="NUCLEOPORIN NUP84-RELATED"/>
    <property type="match status" value="1"/>
</dbReference>
<dbReference type="GO" id="GO:0044614">
    <property type="term" value="C:nuclear pore cytoplasmic filaments"/>
    <property type="evidence" value="ECO:0007669"/>
    <property type="project" value="EnsemblFungi"/>
</dbReference>
<name>A7TKI9_VANPO</name>
<dbReference type="GO" id="GO:0005829">
    <property type="term" value="C:cytosol"/>
    <property type="evidence" value="ECO:0007669"/>
    <property type="project" value="EnsemblFungi"/>
</dbReference>
<dbReference type="HOGENOM" id="CLU_398512_0_0_1"/>
<comment type="subcellular location">
    <subcellularLocation>
        <location evidence="1">Nucleus</location>
        <location evidence="1">Nuclear pore complex</location>
    </subcellularLocation>
</comment>
<protein>
    <recommendedName>
        <fullName evidence="10">Nucleoporin Nup82</fullName>
    </recommendedName>
</protein>
<sequence length="717" mass="81685">MSFELNPIFKRPSVSRELTKRFFFSANNGTRIILFQDSTIRWSFSSDNDHYQSMALRDSDMDVTGAIISDPGDYLCLYNSHQIRVIEIPWGLTNVDEISNSMASSLQERVYNFNEDKLSVKQVLFHPLSKSSPFLVVLFSGSQIAFVDLKNVFKSSDIPIDCFLNLTDSNVMGIDNRVENIQYVVFADDCLSLYSLTDTDVYCFYPCLPPVASLSKNRVDELINKSIVLYENLGIDADDIVRKNVIKQLQLASSLRKKIEEFENANGEVEVNVEIDLEFRQTKAQGYFSISPYPESLYTCTGKQISVLPIGEGNELFLVSFDNGTVLVVFKDKESTMSWDVNDYSFNNSFTLVEIIKFKPEELSNMVVLQGELGKFVVSGEKSTILVDTTKWSSVISKCIRDNDLRPLVGLEMKSTITHINSDMQINSCGIWNSGEAKSLLLVDTNVVVGYQLFKKEVEFKPESAEEISTELENFTLDKFTVPENELKAANYKFQEAVSVPYSKVIPANIKQVPFGSNAMEEQLKILNDISRDVGSKIVQGQSLGLMLYDRLLEQQDKLSEQLIITNKILIRAKKVQGDYPAQLSKLDEKLKKQEHLEKILLKMESNLNTIQESQKLKSLPLSEKEIQLFKELRSQILLFNNFVHKQKDQKQNIQFLKKELQKIIDISRSESSKGMLNEWEELRQILADDAKIIKECNEQLTQISKELDTKNTVTNS</sequence>
<organism evidence="9">
    <name type="scientific">Vanderwaltozyma polyspora (strain ATCC 22028 / DSM 70294 / BCRC 21397 / CBS 2163 / NBRC 10782 / NRRL Y-8283 / UCD 57-17)</name>
    <name type="common">Kluyveromyces polysporus</name>
    <dbReference type="NCBI Taxonomy" id="436907"/>
    <lineage>
        <taxon>Eukaryota</taxon>
        <taxon>Fungi</taxon>
        <taxon>Dikarya</taxon>
        <taxon>Ascomycota</taxon>
        <taxon>Saccharomycotina</taxon>
        <taxon>Saccharomycetes</taxon>
        <taxon>Saccharomycetales</taxon>
        <taxon>Saccharomycetaceae</taxon>
        <taxon>Vanderwaltozyma</taxon>
    </lineage>
</organism>
<evidence type="ECO:0000256" key="2">
    <source>
        <dbReference type="ARBA" id="ARBA00022448"/>
    </source>
</evidence>
<evidence type="ECO:0000256" key="1">
    <source>
        <dbReference type="ARBA" id="ARBA00004567"/>
    </source>
</evidence>
<proteinExistence type="predicted"/>
<evidence type="ECO:0000256" key="7">
    <source>
        <dbReference type="ARBA" id="ARBA00023242"/>
    </source>
</evidence>
<evidence type="ECO:0000313" key="8">
    <source>
        <dbReference type="EMBL" id="EDO17211.1"/>
    </source>
</evidence>
<dbReference type="AlphaFoldDB" id="A7TKI9"/>
<reference evidence="8 9" key="1">
    <citation type="journal article" date="2007" name="Proc. Natl. Acad. Sci. U.S.A.">
        <title>Independent sorting-out of thousands of duplicated gene pairs in two yeast species descended from a whole-genome duplication.</title>
        <authorList>
            <person name="Scannell D.R."/>
            <person name="Frank A.C."/>
            <person name="Conant G.C."/>
            <person name="Byrne K.P."/>
            <person name="Woolfit M."/>
            <person name="Wolfe K.H."/>
        </authorList>
    </citation>
    <scope>NUCLEOTIDE SEQUENCE [LARGE SCALE GENOMIC DNA]</scope>
    <source>
        <strain evidence="9">ATCC 22028 / DSM 70294 / BCRC 21397 / CBS 2163 / NBRC 10782 / NRRL Y-8283 / UCD 57-17</strain>
    </source>
</reference>
<keyword evidence="5" id="KW-0811">Translocation</keyword>
<accession>A7TKI9</accession>
<dbReference type="GO" id="GO:0000055">
    <property type="term" value="P:ribosomal large subunit export from nucleus"/>
    <property type="evidence" value="ECO:0007669"/>
    <property type="project" value="EnsemblFungi"/>
</dbReference>
<dbReference type="GO" id="GO:0000056">
    <property type="term" value="P:ribosomal small subunit export from nucleus"/>
    <property type="evidence" value="ECO:0007669"/>
    <property type="project" value="EnsemblFungi"/>
</dbReference>
<dbReference type="FunCoup" id="A7TKI9">
    <property type="interactions" value="171"/>
</dbReference>
<dbReference type="STRING" id="436907.A7TKI9"/>
<keyword evidence="6" id="KW-0906">Nuclear pore complex</keyword>
<dbReference type="DNASU" id="5545416"/>
<evidence type="ECO:0000256" key="6">
    <source>
        <dbReference type="ARBA" id="ARBA00023132"/>
    </source>
</evidence>
<dbReference type="InterPro" id="IPR037700">
    <property type="entry name" value="NUP88/NUP82"/>
</dbReference>
<dbReference type="GO" id="GO:0017056">
    <property type="term" value="F:structural constituent of nuclear pore"/>
    <property type="evidence" value="ECO:0007669"/>
    <property type="project" value="InterPro"/>
</dbReference>
<evidence type="ECO:0000313" key="9">
    <source>
        <dbReference type="Proteomes" id="UP000000267"/>
    </source>
</evidence>
<keyword evidence="2" id="KW-0813">Transport</keyword>
<evidence type="ECO:0008006" key="10">
    <source>
        <dbReference type="Google" id="ProtNLM"/>
    </source>
</evidence>
<dbReference type="EMBL" id="DS480408">
    <property type="protein sequence ID" value="EDO17211.1"/>
    <property type="molecule type" value="Genomic_DNA"/>
</dbReference>
<dbReference type="InParanoid" id="A7TKI9"/>
<dbReference type="Proteomes" id="UP000000267">
    <property type="component" value="Unassembled WGS sequence"/>
</dbReference>
<dbReference type="eggNOG" id="ENOG502T8MV">
    <property type="taxonomic scope" value="Eukaryota"/>
</dbReference>
<evidence type="ECO:0000256" key="3">
    <source>
        <dbReference type="ARBA" id="ARBA00022816"/>
    </source>
</evidence>
<dbReference type="SMR" id="A7TKI9"/>
<dbReference type="RefSeq" id="XP_001645069.1">
    <property type="nucleotide sequence ID" value="XM_001645019.1"/>
</dbReference>
<dbReference type="GO" id="GO:0044612">
    <property type="term" value="C:nuclear pore linkers"/>
    <property type="evidence" value="ECO:0007669"/>
    <property type="project" value="EnsemblFungi"/>
</dbReference>
<gene>
    <name evidence="8" type="ORF">Kpol_1035p24</name>
</gene>
<evidence type="ECO:0000256" key="5">
    <source>
        <dbReference type="ARBA" id="ARBA00023010"/>
    </source>
</evidence>
<keyword evidence="4" id="KW-0653">Protein transport</keyword>